<feature type="compositionally biased region" description="Pro residues" evidence="1">
    <location>
        <begin position="168"/>
        <end position="187"/>
    </location>
</feature>
<feature type="region of interest" description="Disordered" evidence="1">
    <location>
        <begin position="610"/>
        <end position="646"/>
    </location>
</feature>
<proteinExistence type="predicted"/>
<evidence type="ECO:0000313" key="4">
    <source>
        <dbReference type="Proteomes" id="UP000193240"/>
    </source>
</evidence>
<accession>A0A1Y2LRW1</accession>
<feature type="compositionally biased region" description="Basic and acidic residues" evidence="1">
    <location>
        <begin position="103"/>
        <end position="134"/>
    </location>
</feature>
<keyword evidence="2" id="KW-0732">Signal</keyword>
<feature type="signal peptide" evidence="2">
    <location>
        <begin position="1"/>
        <end position="24"/>
    </location>
</feature>
<dbReference type="InterPro" id="IPR038921">
    <property type="entry name" value="YOR389W-like"/>
</dbReference>
<dbReference type="PANTHER" id="PTHR35204">
    <property type="entry name" value="YALI0A21131P"/>
    <property type="match status" value="1"/>
</dbReference>
<dbReference type="PANTHER" id="PTHR35204:SF1">
    <property type="entry name" value="ENTEROTOXIN"/>
    <property type="match status" value="1"/>
</dbReference>
<name>A0A1Y2LRW1_EPING</name>
<feature type="chain" id="PRO_5012688933" evidence="2">
    <location>
        <begin position="25"/>
        <end position="646"/>
    </location>
</feature>
<feature type="region of interest" description="Disordered" evidence="1">
    <location>
        <begin position="93"/>
        <end position="253"/>
    </location>
</feature>
<dbReference type="AlphaFoldDB" id="A0A1Y2LRW1"/>
<sequence length="646" mass="70941">MRCKASIPLSVFSLFLSLVSTVSSDGTIDNANHIFNAIHSSMRQWGSSLNHNGMSFFLATVPEGTQLYHGTWNPDFIKGMQWLAFEPEHALIFAGPRRGPPPGEDKIPPHSESDGSDGHDLPHDVSGWRHHDPIQEFEQDGGLPSRHREHNDVPPTDGQGPRKHSGHGPPPLPPGHIYKPYPPPPRKGGPDRGSKRPWNPPHRRPPPPDLPGDSFELRSPSSRSHKRESQQPLHDAPPSFSSPPPSNLPAPEQYGYLHTYSTQHALNLLYIDGLSAGKTSNGTLDSQDQLLLNLTGEQPGGGMGNEVQRARGLCELAAGLWEGRVDGVIRMEGGFEVILCEFEKHLERVDVVRVDRDGWGDGKKRRGVMGGWQYIKAVTSRYNGVGGDRVKLNYDHFVSVFAHNIPGLWDNDVQSDTRMPRLTNVAPSTLHTLRDEVTSLVLSTNWAFPPSKNWQATADTIIARYSAPLHHITSSAKLRSDPAALGAYIHSLLRPFVDAEARNASLETARCTAQLVAPLTPRTVSEPLLAHRALHAVTTRICDTLLTALSISTAPAPHVSYMSVYAARAVDEVKDLVDWLGWTSWKECGTCGDEEVCFVPIWPMGAREDHARPRCRGEESVAGQAGYWGRQGPPPRKGSGPGGDER</sequence>
<evidence type="ECO:0000256" key="2">
    <source>
        <dbReference type="SAM" id="SignalP"/>
    </source>
</evidence>
<gene>
    <name evidence="3" type="ORF">B5807_08482</name>
</gene>
<organism evidence="3 4">
    <name type="scientific">Epicoccum nigrum</name>
    <name type="common">Soil fungus</name>
    <name type="synonym">Epicoccum purpurascens</name>
    <dbReference type="NCBI Taxonomy" id="105696"/>
    <lineage>
        <taxon>Eukaryota</taxon>
        <taxon>Fungi</taxon>
        <taxon>Dikarya</taxon>
        <taxon>Ascomycota</taxon>
        <taxon>Pezizomycotina</taxon>
        <taxon>Dothideomycetes</taxon>
        <taxon>Pleosporomycetidae</taxon>
        <taxon>Pleosporales</taxon>
        <taxon>Pleosporineae</taxon>
        <taxon>Didymellaceae</taxon>
        <taxon>Epicoccum</taxon>
    </lineage>
</organism>
<dbReference type="Proteomes" id="UP000193240">
    <property type="component" value="Unassembled WGS sequence"/>
</dbReference>
<evidence type="ECO:0000256" key="1">
    <source>
        <dbReference type="SAM" id="MobiDB-lite"/>
    </source>
</evidence>
<dbReference type="STRING" id="105696.A0A1Y2LRW1"/>
<protein>
    <submittedName>
        <fullName evidence="3">Uncharacterized protein</fullName>
    </submittedName>
</protein>
<keyword evidence="4" id="KW-1185">Reference proteome</keyword>
<dbReference type="EMBL" id="KZ107851">
    <property type="protein sequence ID" value="OSS46614.1"/>
    <property type="molecule type" value="Genomic_DNA"/>
</dbReference>
<dbReference type="InParanoid" id="A0A1Y2LRW1"/>
<evidence type="ECO:0000313" key="3">
    <source>
        <dbReference type="EMBL" id="OSS46614.1"/>
    </source>
</evidence>
<dbReference type="OMA" id="WPMGTVE"/>
<feature type="compositionally biased region" description="Basic and acidic residues" evidence="1">
    <location>
        <begin position="610"/>
        <end position="619"/>
    </location>
</feature>
<reference evidence="3 4" key="1">
    <citation type="journal article" date="2017" name="Genome Announc.">
        <title>Genome sequence of the saprophytic ascomycete Epicoccum nigrum ICMP 19927 strain isolated from New Zealand.</title>
        <authorList>
            <person name="Fokin M."/>
            <person name="Fleetwood D."/>
            <person name="Weir B.S."/>
            <person name="Villas-Boas S.G."/>
        </authorList>
    </citation>
    <scope>NUCLEOTIDE SEQUENCE [LARGE SCALE GENOMIC DNA]</scope>
    <source>
        <strain evidence="3 4">ICMP 19927</strain>
    </source>
</reference>